<feature type="transmembrane region" description="Helical" evidence="8">
    <location>
        <begin position="1190"/>
        <end position="1215"/>
    </location>
</feature>
<feature type="transmembrane region" description="Helical" evidence="8">
    <location>
        <begin position="402"/>
        <end position="427"/>
    </location>
</feature>
<keyword evidence="2" id="KW-0813">Transport</keyword>
<feature type="transmembrane region" description="Helical" evidence="8">
    <location>
        <begin position="1227"/>
        <end position="1245"/>
    </location>
</feature>
<dbReference type="InterPro" id="IPR050352">
    <property type="entry name" value="ABCG_transporters"/>
</dbReference>
<dbReference type="OrthoDB" id="10042850at2759"/>
<feature type="domain" description="ABC transporter" evidence="9">
    <location>
        <begin position="707"/>
        <end position="962"/>
    </location>
</feature>
<dbReference type="GO" id="GO:0016887">
    <property type="term" value="F:ATP hydrolysis activity"/>
    <property type="evidence" value="ECO:0007669"/>
    <property type="project" value="InterPro"/>
</dbReference>
<evidence type="ECO:0000313" key="11">
    <source>
        <dbReference type="Proteomes" id="UP000002729"/>
    </source>
</evidence>
<evidence type="ECO:0000256" key="2">
    <source>
        <dbReference type="ARBA" id="ARBA00022448"/>
    </source>
</evidence>
<protein>
    <recommendedName>
        <fullName evidence="9">ABC transporter domain-containing protein</fullName>
    </recommendedName>
</protein>
<accession>F0XYD2</accession>
<dbReference type="Gene3D" id="3.40.50.300">
    <property type="entry name" value="P-loop containing nucleotide triphosphate hydrolases"/>
    <property type="match status" value="2"/>
</dbReference>
<gene>
    <name evidence="10" type="ORF">AURANDRAFT_61430</name>
</gene>
<feature type="transmembrane region" description="Helical" evidence="8">
    <location>
        <begin position="1157"/>
        <end position="1184"/>
    </location>
</feature>
<evidence type="ECO:0000256" key="7">
    <source>
        <dbReference type="ARBA" id="ARBA00023136"/>
    </source>
</evidence>
<dbReference type="PROSITE" id="PS50893">
    <property type="entry name" value="ABC_TRANSPORTER_2"/>
    <property type="match status" value="2"/>
</dbReference>
<sequence>MAEKAPLLARGGDEVGDLVADDVTVRASGVTILKNICATWRRGCLSAIMGGSGAGKTTLLTCLIGDLAEECVQGKVGFGAAAMTVAERRRACALVPQDDIMPTTLSPRMILTFAAALKGVGDIGARVDALLVDLGLETCADTIVGEFGEGVGISGGQRKRCSIGMELVDDSGSCLCADEPTSGLDSSLAESVVEVLSAVARGASSGSDGKEESKDVEGGKAFGRRKVVIATIHQPSWLTIARFDCLTLLASGKVVYHGPTTPMLGHFFSAPPGDAPAGVLAAESFKVADGSPVGWPFPMDNPIDEIMRRVKTESGAKLAVDAWAKTRKGRAGAKLRDADGDDGDVDGVPLVAQTCILLRRFMVDFVRNKARLRVFMARPVLALILGAVFWNKGENMSMADAGVISGLMCIIMLNTALQTMGATVLLVPRMKALVRREHRNGLYAVGPWFAAYALSTMILEAAALVPFVGIVYPMTSLDGDPANVFKFFLAIYAVVLNGVMVGIAGGAMCKDYITVVQMYMPVSFFQILFMGFLIPKSDLPAFAVPLYYLNPVQYAYSILAIDEFHGVTFSDGSDCDAIDDQLDDGEVTCYATGDDYLSSKDLHYDQLARDFILLGCVLVWFTGCAFLSLRQSVRETETARAEKAEPFAVPCNEASYCAFPRNRLASQASDITITPSDAPKAGGLKPSISSPDLMDDVATARDVAPDLSACDLSIAVSSATVQEKVVLEGVTATWRGGACGAVMGGSGAGKSTLMNSLIGDVGSASGRRVVAGRVSLGHAAAEKRLRRESSCLVPQDDVMFETLTPRQILTFAGRLRGIAAYDADAVVEETLELLSLVKCADTPICPGAGGRGVSGGERKRCSIGMELIRPEVPVGARFAVLAADEPTTGLDSARAEEVTGTLRRVAKATGAVVIATIHQPSMRILELSFDTISLLQTGRLVYHGPVQSVVDYFSANLSWAPGANENPLDTYMNRLREEVGGGRTSNAQAAVQVWRASVLYRADLEESAAKATPAEEAAVTAFLTPPTRLHRLQHSLLPRNVFRKLEKLSSARYGQDYAAQFGLLFYRNVVDAVSNPYIFAAFMGIRLGLGIVFGLLWYRDAESPVLANDASTLDSLLFITLVCGSGTAMVQTIIFVPDMKNLVRREVQNGLFAFGPWLASQLLFMLLFHAGGALCLTAPLVLLIDSRGKFFLPFAALVFLGPCLFMFVGLFFGAANPSKDFDPARQKGVTVLTLMVLFCGLMIPYPELQDWCKPIYKLDPFQHLYNAALIAFWRGMDFKGSCSDDLVGKDVCFNTGAEYLESLNVSPDQYMYHVHSFFGPIVLFAVLSTAALYRVAYY</sequence>
<evidence type="ECO:0000256" key="5">
    <source>
        <dbReference type="ARBA" id="ARBA00022840"/>
    </source>
</evidence>
<feature type="transmembrane region" description="Helical" evidence="8">
    <location>
        <begin position="370"/>
        <end position="390"/>
    </location>
</feature>
<dbReference type="InterPro" id="IPR003593">
    <property type="entry name" value="AAA+_ATPase"/>
</dbReference>
<evidence type="ECO:0000256" key="3">
    <source>
        <dbReference type="ARBA" id="ARBA00022692"/>
    </source>
</evidence>
<dbReference type="GO" id="GO:0005524">
    <property type="term" value="F:ATP binding"/>
    <property type="evidence" value="ECO:0007669"/>
    <property type="project" value="UniProtKB-KW"/>
</dbReference>
<dbReference type="InParanoid" id="F0XYD2"/>
<dbReference type="PANTHER" id="PTHR48041:SF91">
    <property type="entry name" value="ABC TRANSPORTER G FAMILY MEMBER 28"/>
    <property type="match status" value="1"/>
</dbReference>
<keyword evidence="11" id="KW-1185">Reference proteome</keyword>
<dbReference type="GeneID" id="20223468"/>
<evidence type="ECO:0000259" key="9">
    <source>
        <dbReference type="PROSITE" id="PS50893"/>
    </source>
</evidence>
<dbReference type="RefSeq" id="XP_009033189.1">
    <property type="nucleotide sequence ID" value="XM_009034941.1"/>
</dbReference>
<feature type="transmembrane region" description="Helical" evidence="8">
    <location>
        <begin position="448"/>
        <end position="472"/>
    </location>
</feature>
<keyword evidence="7 8" id="KW-0472">Membrane</keyword>
<comment type="subcellular location">
    <subcellularLocation>
        <location evidence="1">Membrane</location>
        <topology evidence="1">Multi-pass membrane protein</topology>
    </subcellularLocation>
</comment>
<feature type="transmembrane region" description="Helical" evidence="8">
    <location>
        <begin position="1117"/>
        <end position="1136"/>
    </location>
</feature>
<dbReference type="SMART" id="SM00382">
    <property type="entry name" value="AAA"/>
    <property type="match status" value="2"/>
</dbReference>
<dbReference type="InterPro" id="IPR013525">
    <property type="entry name" value="ABC2_TM"/>
</dbReference>
<organism evidence="11">
    <name type="scientific">Aureococcus anophagefferens</name>
    <name type="common">Harmful bloom alga</name>
    <dbReference type="NCBI Taxonomy" id="44056"/>
    <lineage>
        <taxon>Eukaryota</taxon>
        <taxon>Sar</taxon>
        <taxon>Stramenopiles</taxon>
        <taxon>Ochrophyta</taxon>
        <taxon>Pelagophyceae</taxon>
        <taxon>Pelagomonadales</taxon>
        <taxon>Pelagomonadaceae</taxon>
        <taxon>Aureococcus</taxon>
    </lineage>
</organism>
<feature type="transmembrane region" description="Helical" evidence="8">
    <location>
        <begin position="611"/>
        <end position="629"/>
    </location>
</feature>
<evidence type="ECO:0000256" key="6">
    <source>
        <dbReference type="ARBA" id="ARBA00022989"/>
    </source>
</evidence>
<evidence type="ECO:0000313" key="10">
    <source>
        <dbReference type="EMBL" id="EGB12099.1"/>
    </source>
</evidence>
<feature type="transmembrane region" description="Helical" evidence="8">
    <location>
        <begin position="1310"/>
        <end position="1333"/>
    </location>
</feature>
<evidence type="ECO:0000256" key="8">
    <source>
        <dbReference type="SAM" id="Phobius"/>
    </source>
</evidence>
<dbReference type="GO" id="GO:0016020">
    <property type="term" value="C:membrane"/>
    <property type="evidence" value="ECO:0007669"/>
    <property type="project" value="UniProtKB-SubCell"/>
</dbReference>
<dbReference type="InterPro" id="IPR027417">
    <property type="entry name" value="P-loop_NTPase"/>
</dbReference>
<dbReference type="Pfam" id="PF01061">
    <property type="entry name" value="ABC2_membrane"/>
    <property type="match status" value="2"/>
</dbReference>
<keyword evidence="4" id="KW-0547">Nucleotide-binding</keyword>
<evidence type="ECO:0000256" key="4">
    <source>
        <dbReference type="ARBA" id="ARBA00022741"/>
    </source>
</evidence>
<dbReference type="EMBL" id="GL833121">
    <property type="protein sequence ID" value="EGB12099.1"/>
    <property type="molecule type" value="Genomic_DNA"/>
</dbReference>
<dbReference type="PANTHER" id="PTHR48041">
    <property type="entry name" value="ABC TRANSPORTER G FAMILY MEMBER 28"/>
    <property type="match status" value="1"/>
</dbReference>
<dbReference type="InterPro" id="IPR003439">
    <property type="entry name" value="ABC_transporter-like_ATP-bd"/>
</dbReference>
<feature type="transmembrane region" description="Helical" evidence="8">
    <location>
        <begin position="1077"/>
        <end position="1097"/>
    </location>
</feature>
<feature type="transmembrane region" description="Helical" evidence="8">
    <location>
        <begin position="484"/>
        <end position="505"/>
    </location>
</feature>
<dbReference type="GO" id="GO:0140359">
    <property type="term" value="F:ABC-type transporter activity"/>
    <property type="evidence" value="ECO:0007669"/>
    <property type="project" value="InterPro"/>
</dbReference>
<feature type="domain" description="ABC transporter" evidence="9">
    <location>
        <begin position="18"/>
        <end position="276"/>
    </location>
</feature>
<proteinExistence type="predicted"/>
<feature type="transmembrane region" description="Helical" evidence="8">
    <location>
        <begin position="512"/>
        <end position="534"/>
    </location>
</feature>
<dbReference type="KEGG" id="aaf:AURANDRAFT_61430"/>
<keyword evidence="3 8" id="KW-0812">Transmembrane</keyword>
<dbReference type="Proteomes" id="UP000002729">
    <property type="component" value="Unassembled WGS sequence"/>
</dbReference>
<dbReference type="SUPFAM" id="SSF52540">
    <property type="entry name" value="P-loop containing nucleoside triphosphate hydrolases"/>
    <property type="match status" value="2"/>
</dbReference>
<keyword evidence="6 8" id="KW-1133">Transmembrane helix</keyword>
<dbReference type="eggNOG" id="KOG0065">
    <property type="taxonomic scope" value="Eukaryota"/>
</dbReference>
<name>F0XYD2_AURAN</name>
<dbReference type="Pfam" id="PF00005">
    <property type="entry name" value="ABC_tran"/>
    <property type="match status" value="2"/>
</dbReference>
<evidence type="ECO:0000256" key="1">
    <source>
        <dbReference type="ARBA" id="ARBA00004141"/>
    </source>
</evidence>
<reference evidence="10 11" key="1">
    <citation type="journal article" date="2011" name="Proc. Natl. Acad. Sci. U.S.A.">
        <title>Niche of harmful alga Aureococcus anophagefferens revealed through ecogenomics.</title>
        <authorList>
            <person name="Gobler C.J."/>
            <person name="Berry D.L."/>
            <person name="Dyhrman S.T."/>
            <person name="Wilhelm S.W."/>
            <person name="Salamov A."/>
            <person name="Lobanov A.V."/>
            <person name="Zhang Y."/>
            <person name="Collier J.L."/>
            <person name="Wurch L.L."/>
            <person name="Kustka A.B."/>
            <person name="Dill B.D."/>
            <person name="Shah M."/>
            <person name="VerBerkmoes N.C."/>
            <person name="Kuo A."/>
            <person name="Terry A."/>
            <person name="Pangilinan J."/>
            <person name="Lindquist E.A."/>
            <person name="Lucas S."/>
            <person name="Paulsen I.T."/>
            <person name="Hattenrath-Lehmann T.K."/>
            <person name="Talmage S.C."/>
            <person name="Walker E.A."/>
            <person name="Koch F."/>
            <person name="Burson A.M."/>
            <person name="Marcoval M.A."/>
            <person name="Tang Y.Z."/>
            <person name="Lecleir G.R."/>
            <person name="Coyne K.J."/>
            <person name="Berg G.M."/>
            <person name="Bertrand E.M."/>
            <person name="Saito M.A."/>
            <person name="Gladyshev V.N."/>
            <person name="Grigoriev I.V."/>
        </authorList>
    </citation>
    <scope>NUCLEOTIDE SEQUENCE [LARGE SCALE GENOMIC DNA]</scope>
    <source>
        <strain evidence="11">CCMP 1984</strain>
    </source>
</reference>
<keyword evidence="5" id="KW-0067">ATP-binding</keyword>